<reference evidence="4 5" key="1">
    <citation type="submission" date="2022-06" db="EMBL/GenBank/DDBJ databases">
        <title>Runella sp. S5 genome sequencing.</title>
        <authorList>
            <person name="Park S."/>
        </authorList>
    </citation>
    <scope>NUCLEOTIDE SEQUENCE [LARGE SCALE GENOMIC DNA]</scope>
    <source>
        <strain evidence="4 5">S5</strain>
    </source>
</reference>
<name>A0ABT1FSF4_9BACT</name>
<dbReference type="InterPro" id="IPR011006">
    <property type="entry name" value="CheY-like_superfamily"/>
</dbReference>
<sequence length="234" mass="26776">MGIQNILLITNNPSYGVQLEQSLSMLGYTIVGQLNSYQNALDFVSLTDVELVIIDIPLEGPQNGLKLAEEHAFQNLPVILLTHHDSSEIYQKVAAVSHPLTLYLVKPFHIHTLDSIIKILAQDPIQEPKFIQGNSRSEFIAIKDIIYIEVEHNYIFIQTAARRYAFKKSLTQLKLQLPTNRFLQVHRSFLVNKKFIKKINLEKNIVEIAGYTLPLSRRMKHNLLSKNTTQHPLN</sequence>
<dbReference type="InterPro" id="IPR046947">
    <property type="entry name" value="LytR-like"/>
</dbReference>
<keyword evidence="1" id="KW-0597">Phosphoprotein</keyword>
<proteinExistence type="predicted"/>
<accession>A0ABT1FSF4</accession>
<dbReference type="InterPro" id="IPR001789">
    <property type="entry name" value="Sig_transdc_resp-reg_receiver"/>
</dbReference>
<dbReference type="RefSeq" id="WP_253530457.1">
    <property type="nucleotide sequence ID" value="NZ_JAMZEL010000009.1"/>
</dbReference>
<keyword evidence="5" id="KW-1185">Reference proteome</keyword>
<evidence type="ECO:0000313" key="5">
    <source>
        <dbReference type="Proteomes" id="UP001204772"/>
    </source>
</evidence>
<comment type="caution">
    <text evidence="4">The sequence shown here is derived from an EMBL/GenBank/DDBJ whole genome shotgun (WGS) entry which is preliminary data.</text>
</comment>
<dbReference type="InterPro" id="IPR007492">
    <property type="entry name" value="LytTR_DNA-bd_dom"/>
</dbReference>
<dbReference type="SMART" id="SM00448">
    <property type="entry name" value="REC"/>
    <property type="match status" value="1"/>
</dbReference>
<feature type="modified residue" description="4-aspartylphosphate" evidence="1">
    <location>
        <position position="55"/>
    </location>
</feature>
<feature type="domain" description="Response regulatory" evidence="2">
    <location>
        <begin position="5"/>
        <end position="121"/>
    </location>
</feature>
<dbReference type="SUPFAM" id="SSF52172">
    <property type="entry name" value="CheY-like"/>
    <property type="match status" value="1"/>
</dbReference>
<organism evidence="4 5">
    <name type="scientific">Runella salmonicolor</name>
    <dbReference type="NCBI Taxonomy" id="2950278"/>
    <lineage>
        <taxon>Bacteria</taxon>
        <taxon>Pseudomonadati</taxon>
        <taxon>Bacteroidota</taxon>
        <taxon>Cytophagia</taxon>
        <taxon>Cytophagales</taxon>
        <taxon>Spirosomataceae</taxon>
        <taxon>Runella</taxon>
    </lineage>
</organism>
<dbReference type="PANTHER" id="PTHR37299">
    <property type="entry name" value="TRANSCRIPTIONAL REGULATOR-RELATED"/>
    <property type="match status" value="1"/>
</dbReference>
<dbReference type="EMBL" id="JAMZEL010000009">
    <property type="protein sequence ID" value="MCP1384694.1"/>
    <property type="molecule type" value="Genomic_DNA"/>
</dbReference>
<dbReference type="Proteomes" id="UP001204772">
    <property type="component" value="Unassembled WGS sequence"/>
</dbReference>
<dbReference type="PROSITE" id="PS50110">
    <property type="entry name" value="RESPONSE_REGULATORY"/>
    <property type="match status" value="1"/>
</dbReference>
<gene>
    <name evidence="4" type="ORF">NCI00_19825</name>
</gene>
<evidence type="ECO:0000313" key="4">
    <source>
        <dbReference type="EMBL" id="MCP1384694.1"/>
    </source>
</evidence>
<dbReference type="Pfam" id="PF00072">
    <property type="entry name" value="Response_reg"/>
    <property type="match status" value="1"/>
</dbReference>
<dbReference type="Gene3D" id="2.40.50.1020">
    <property type="entry name" value="LytTr DNA-binding domain"/>
    <property type="match status" value="1"/>
</dbReference>
<dbReference type="PROSITE" id="PS50930">
    <property type="entry name" value="HTH_LYTTR"/>
    <property type="match status" value="1"/>
</dbReference>
<dbReference type="Gene3D" id="3.40.50.2300">
    <property type="match status" value="1"/>
</dbReference>
<feature type="domain" description="HTH LytTR-type" evidence="3">
    <location>
        <begin position="131"/>
        <end position="218"/>
    </location>
</feature>
<dbReference type="Pfam" id="PF04397">
    <property type="entry name" value="LytTR"/>
    <property type="match status" value="1"/>
</dbReference>
<dbReference type="SMART" id="SM00850">
    <property type="entry name" value="LytTR"/>
    <property type="match status" value="1"/>
</dbReference>
<protein>
    <submittedName>
        <fullName evidence="4">Response regulator transcription factor</fullName>
    </submittedName>
</protein>
<evidence type="ECO:0000259" key="2">
    <source>
        <dbReference type="PROSITE" id="PS50110"/>
    </source>
</evidence>
<evidence type="ECO:0000256" key="1">
    <source>
        <dbReference type="PROSITE-ProRule" id="PRU00169"/>
    </source>
</evidence>
<evidence type="ECO:0000259" key="3">
    <source>
        <dbReference type="PROSITE" id="PS50930"/>
    </source>
</evidence>
<dbReference type="PANTHER" id="PTHR37299:SF1">
    <property type="entry name" value="STAGE 0 SPORULATION PROTEIN A HOMOLOG"/>
    <property type="match status" value="1"/>
</dbReference>